<dbReference type="STRING" id="1458461.BN1012_Phect291"/>
<dbReference type="Proteomes" id="UP000032160">
    <property type="component" value="Chromosome I"/>
</dbReference>
<dbReference type="AlphaFoldDB" id="X5MKE6"/>
<dbReference type="EMBL" id="HG966617">
    <property type="protein sequence ID" value="CDO58505.1"/>
    <property type="molecule type" value="Genomic_DNA"/>
</dbReference>
<proteinExistence type="predicted"/>
<dbReference type="RefSeq" id="WP_043949438.1">
    <property type="nucleotide sequence ID" value="NZ_HG966617.1"/>
</dbReference>
<reference evidence="3 4" key="1">
    <citation type="journal article" date="2014" name="Front. Genet.">
        <title>Genome and metabolic network of "Candidatus Phaeomarinobacter ectocarpi" Ec32, a new candidate genus of Alphaproteobacteria frequently associated with brown algae.</title>
        <authorList>
            <person name="Dittami S.M."/>
            <person name="Barbeyron T."/>
            <person name="Boyen C."/>
            <person name="Cambefort J."/>
            <person name="Collet G."/>
            <person name="Delage L."/>
            <person name="Gobet A."/>
            <person name="Groisillier A."/>
            <person name="Leblanc C."/>
            <person name="Michel G."/>
            <person name="Scornet D."/>
            <person name="Siegel A."/>
            <person name="Tapia J.E."/>
            <person name="Tonon T."/>
        </authorList>
    </citation>
    <scope>NUCLEOTIDE SEQUENCE [LARGE SCALE GENOMIC DNA]</scope>
    <source>
        <strain evidence="3 4">Ec32</strain>
    </source>
</reference>
<dbReference type="Gene3D" id="1.25.40.10">
    <property type="entry name" value="Tetratricopeptide repeat domain"/>
    <property type="match status" value="2"/>
</dbReference>
<feature type="signal peptide" evidence="2">
    <location>
        <begin position="1"/>
        <end position="29"/>
    </location>
</feature>
<dbReference type="HOGENOM" id="CLU_004821_0_0_5"/>
<feature type="region of interest" description="Disordered" evidence="1">
    <location>
        <begin position="339"/>
        <end position="358"/>
    </location>
</feature>
<gene>
    <name evidence="3" type="ORF">BN1012_Phect291</name>
</gene>
<keyword evidence="4" id="KW-1185">Reference proteome</keyword>
<feature type="compositionally biased region" description="Low complexity" evidence="1">
    <location>
        <begin position="349"/>
        <end position="358"/>
    </location>
</feature>
<accession>X5MKE6</accession>
<evidence type="ECO:0000256" key="1">
    <source>
        <dbReference type="SAM" id="MobiDB-lite"/>
    </source>
</evidence>
<evidence type="ECO:0000256" key="2">
    <source>
        <dbReference type="SAM" id="SignalP"/>
    </source>
</evidence>
<dbReference type="OrthoDB" id="7431909at2"/>
<protein>
    <recommendedName>
        <fullName evidence="5">Tetratricopeptide repeat protein</fullName>
    </recommendedName>
</protein>
<evidence type="ECO:0008006" key="5">
    <source>
        <dbReference type="Google" id="ProtNLM"/>
    </source>
</evidence>
<dbReference type="KEGG" id="pect:BN1012_Phect291"/>
<evidence type="ECO:0000313" key="3">
    <source>
        <dbReference type="EMBL" id="CDO58505.1"/>
    </source>
</evidence>
<dbReference type="SUPFAM" id="SSF48452">
    <property type="entry name" value="TPR-like"/>
    <property type="match status" value="1"/>
</dbReference>
<keyword evidence="2" id="KW-0732">Signal</keyword>
<feature type="chain" id="PRO_5004959556" description="Tetratricopeptide repeat protein" evidence="2">
    <location>
        <begin position="30"/>
        <end position="1267"/>
    </location>
</feature>
<organism evidence="3 4">
    <name type="scientific">Candidatus Phaeomarinibacter ectocarpi</name>
    <dbReference type="NCBI Taxonomy" id="1458461"/>
    <lineage>
        <taxon>Bacteria</taxon>
        <taxon>Pseudomonadati</taxon>
        <taxon>Pseudomonadota</taxon>
        <taxon>Alphaproteobacteria</taxon>
        <taxon>Hyphomicrobiales</taxon>
        <taxon>Parvibaculaceae</taxon>
        <taxon>Candidatus Phaeomarinibacter</taxon>
    </lineage>
</organism>
<evidence type="ECO:0000313" key="4">
    <source>
        <dbReference type="Proteomes" id="UP000032160"/>
    </source>
</evidence>
<dbReference type="InterPro" id="IPR011990">
    <property type="entry name" value="TPR-like_helical_dom_sf"/>
</dbReference>
<sequence>MTVTRIVMAGLLAAALSVMSILAALPAHAADAVSVKAEELQGFARLRFQWPDAVTVDAQESNGVVVLKFGRAFEAALNDLPIQLPNYVALARQDADGSTLRLALKFPFRVEALTAANEVYVNLIPENSQRAFPGLPPEVLQREQAARAAAEKAAAAKKALALVELPDVPVRVGVHNSYSRIVFDWPDDIDYKVSRDGSRLDLEFSAPGHLKIGRLRVDPPPFVTDAEADTDSTNAKLRLTISPEAEFRMFREPTGIVLDLTAASEDAGALAALELNQDQFAGVLPSDAAGASSRNAATPVPVEPAPSATTPADEDASKEAVTMIDPRRIGRPDTARIVKDSGYSEEQVTDASTPSNAAATADAAQGAAEDVALDGTSDKVNVAAPNTAGDSLSVETPRIVKPSGESVVASGETNPEVVDPAAIDATVVEDAVPVAPSDPAGSVKARRRGDTVTFSFAGLADAPAAVFERAGHVWALFETDIAIEKPLLTEEHLRFVDAAEIVEADGLRGVRLRLASNALVTAQLEGETWSVAIGETVLRPPGPLAIRRGVQADGGGKLFAIAPDAAATRRITDPQVGDTLAIVPLPGPVRGVVSPRETVDLEVLASAHGLIFRPIADDVVISLNNEGQVAASRRTGLVLTANPRRPAAAELSRQNNIFAPGVVGFRLASGDPDDFHSGLATLNSAVAGATTPNERKAARLALVRFYLGYEYGTEALGLMRLMAEAQKDQTSDPEFVMLRGIASYMIGRYDDAMADLSAAALKYDPNAAVWRTLANVRLGRFADARSDVTRARTVISDYAPSVQARFHLAAASVSLGVNDIANVESDLRKVPDDGLDHALFAERTLLAGQLAQANGNPEEALSRYAQAVALDYRPIAARATLLQAGLLRALDANGEVVTVAAVEPAEGSENQDGAEGEAEAEAEATAVVASLDEAINTLDRLRFTWRGGDVELDAVAELAKIYEQQGDYRSALSVMRTVATQFPSAEKGREIADQMVAMFRRLFLDGEVDSLQPLEALSLFYDFRELTPVGRDGDRMIRELADRLVAVDLLDQAAEMLEHQVTHRLRGVARAQVAGRLAAVHLLNSDPGEALSALRKTRQAQLPQQVADERLLFEAKALSALGRHDHALELLADNRSDPARALTADVYWEAGMYAESGRALEDLLGLAWTRDEPLTNDEQFDVLRSAISYVLARESDGVERIRQKYFEKMAQGPQAAAFSIVASSSDGRGIAFRDLAREIAQVDTLDRFMKGYRGRYEAGQAGEGAIN</sequence>
<dbReference type="PATRIC" id="fig|1458461.3.peg.290"/>
<name>X5MKE6_9HYPH</name>
<feature type="region of interest" description="Disordered" evidence="1">
    <location>
        <begin position="286"/>
        <end position="319"/>
    </location>
</feature>